<dbReference type="InterPro" id="IPR017853">
    <property type="entry name" value="GH"/>
</dbReference>
<proteinExistence type="predicted"/>
<reference evidence="3" key="1">
    <citation type="submission" date="2022-12" db="EMBL/GenBank/DDBJ databases">
        <authorList>
            <person name="Petersen C."/>
        </authorList>
    </citation>
    <scope>NUCLEOTIDE SEQUENCE</scope>
    <source>
        <strain evidence="3">IBT 3081</strain>
    </source>
</reference>
<feature type="domain" description="Beta-glucuronidase C-terminal" evidence="2">
    <location>
        <begin position="423"/>
        <end position="524"/>
    </location>
</feature>
<dbReference type="SUPFAM" id="SSF51445">
    <property type="entry name" value="(Trans)glycosidases"/>
    <property type="match status" value="1"/>
</dbReference>
<dbReference type="GeneID" id="81457892"/>
<organism evidence="3 4">
    <name type="scientific">Penicillium concentricum</name>
    <dbReference type="NCBI Taxonomy" id="293559"/>
    <lineage>
        <taxon>Eukaryota</taxon>
        <taxon>Fungi</taxon>
        <taxon>Dikarya</taxon>
        <taxon>Ascomycota</taxon>
        <taxon>Pezizomycotina</taxon>
        <taxon>Eurotiomycetes</taxon>
        <taxon>Eurotiomycetidae</taxon>
        <taxon>Eurotiales</taxon>
        <taxon>Aspergillaceae</taxon>
        <taxon>Penicillium</taxon>
    </lineage>
</organism>
<dbReference type="Pfam" id="PF16862">
    <property type="entry name" value="Glyco_hydro_79C"/>
    <property type="match status" value="1"/>
</dbReference>
<dbReference type="AlphaFoldDB" id="A0A9W9SV38"/>
<evidence type="ECO:0000313" key="3">
    <source>
        <dbReference type="EMBL" id="KAJ5383068.1"/>
    </source>
</evidence>
<gene>
    <name evidence="3" type="ORF">N7517_000979</name>
</gene>
<feature type="signal peptide" evidence="1">
    <location>
        <begin position="1"/>
        <end position="20"/>
    </location>
</feature>
<sequence length="527" mass="58573">MLFSIPVLLSTATLIASGKCSPHTVQVPSSPKNNSPVVPNDLQSMSIEFAYFPDYAGNKSHPNKLSKNLLHNLKSLTGVAPKVRVGGTSQDHATYFPDQEENVKLIYQNPTDDQPIQINYGPAYFESYHTLGDIKYLHGLNMNQNYSTKQLELEAAEACTSIGPKLHLFELGNEFNFAPGKYRAANYSLLDYAEEWNSKSAIVKSAVQKACPGSFPGFMAPSLVLLDFITGTSWTAEELYSLGYDEHNLTKELCFHKYDIHYPSCSLFALLTFWDSYMGVNAPPLPPAQLDLQRTLMNHTNIMKNLALQITRSENLAYLDLPYTLGELNSIANQGVNGETNVFGDALWLVDFSLWAAVHGIKRLQFHQGLNYRYASWQPIESKGVPPTTRPPYYGQIMVASAIGKSKNTRIVNIPLSEDTESAYAIYHGDRLSKLVVTNLRAFNQTTSSRPHREYKFHVPAQHKSAKIERLIGPGSDALENITFGGISYDASNEGKAVQRHSKEETRIKNGLLTITVPDSSAVLITL</sequence>
<evidence type="ECO:0000313" key="4">
    <source>
        <dbReference type="Proteomes" id="UP001147752"/>
    </source>
</evidence>
<dbReference type="InterPro" id="IPR013780">
    <property type="entry name" value="Glyco_hydro_b"/>
</dbReference>
<protein>
    <recommendedName>
        <fullName evidence="2">Beta-glucuronidase C-terminal domain-containing protein</fullName>
    </recommendedName>
</protein>
<dbReference type="InterPro" id="IPR031728">
    <property type="entry name" value="GlcAase_C"/>
</dbReference>
<dbReference type="Gene3D" id="3.20.20.80">
    <property type="entry name" value="Glycosidases"/>
    <property type="match status" value="1"/>
</dbReference>
<dbReference type="RefSeq" id="XP_056582844.1">
    <property type="nucleotide sequence ID" value="XM_056718709.1"/>
</dbReference>
<dbReference type="EMBL" id="JAPZBT010000001">
    <property type="protein sequence ID" value="KAJ5383068.1"/>
    <property type="molecule type" value="Genomic_DNA"/>
</dbReference>
<dbReference type="PANTHER" id="PTHR36183">
    <property type="entry name" value="BETA-GLUCURONIDASE"/>
    <property type="match status" value="1"/>
</dbReference>
<evidence type="ECO:0000256" key="1">
    <source>
        <dbReference type="SAM" id="SignalP"/>
    </source>
</evidence>
<keyword evidence="4" id="KW-1185">Reference proteome</keyword>
<reference evidence="3" key="2">
    <citation type="journal article" date="2023" name="IMA Fungus">
        <title>Comparative genomic study of the Penicillium genus elucidates a diverse pangenome and 15 lateral gene transfer events.</title>
        <authorList>
            <person name="Petersen C."/>
            <person name="Sorensen T."/>
            <person name="Nielsen M.R."/>
            <person name="Sondergaard T.E."/>
            <person name="Sorensen J.L."/>
            <person name="Fitzpatrick D.A."/>
            <person name="Frisvad J.C."/>
            <person name="Nielsen K.L."/>
        </authorList>
    </citation>
    <scope>NUCLEOTIDE SEQUENCE</scope>
    <source>
        <strain evidence="3">IBT 3081</strain>
    </source>
</reference>
<accession>A0A9W9SV38</accession>
<dbReference type="PANTHER" id="PTHR36183:SF2">
    <property type="entry name" value="BETA-GLUCURONIDASE C-TERMINAL DOMAIN-CONTAINING PROTEIN"/>
    <property type="match status" value="1"/>
</dbReference>
<evidence type="ECO:0000259" key="2">
    <source>
        <dbReference type="Pfam" id="PF16862"/>
    </source>
</evidence>
<comment type="caution">
    <text evidence="3">The sequence shown here is derived from an EMBL/GenBank/DDBJ whole genome shotgun (WGS) entry which is preliminary data.</text>
</comment>
<dbReference type="OrthoDB" id="2831684at2759"/>
<keyword evidence="1" id="KW-0732">Signal</keyword>
<dbReference type="Proteomes" id="UP001147752">
    <property type="component" value="Unassembled WGS sequence"/>
</dbReference>
<feature type="chain" id="PRO_5040856096" description="Beta-glucuronidase C-terminal domain-containing protein" evidence="1">
    <location>
        <begin position="21"/>
        <end position="527"/>
    </location>
</feature>
<dbReference type="Gene3D" id="2.60.40.1180">
    <property type="entry name" value="Golgi alpha-mannosidase II"/>
    <property type="match status" value="1"/>
</dbReference>
<dbReference type="InterPro" id="IPR052974">
    <property type="entry name" value="GH79_Enzymes"/>
</dbReference>
<name>A0A9W9SV38_9EURO</name>